<dbReference type="InterPro" id="IPR045051">
    <property type="entry name" value="SBT"/>
</dbReference>
<dbReference type="PANTHER" id="PTHR10795">
    <property type="entry name" value="PROPROTEIN CONVERTASE SUBTILISIN/KEXIN"/>
    <property type="match status" value="1"/>
</dbReference>
<dbReference type="PROSITE" id="PS51892">
    <property type="entry name" value="SUBTILASE"/>
    <property type="match status" value="1"/>
</dbReference>
<keyword evidence="3" id="KW-0732">Signal</keyword>
<evidence type="ECO:0000256" key="4">
    <source>
        <dbReference type="PROSITE-ProRule" id="PRU01240"/>
    </source>
</evidence>
<comment type="caution">
    <text evidence="4">Lacks conserved residue(s) required for the propagation of feature annotation.</text>
</comment>
<proteinExistence type="inferred from homology"/>
<dbReference type="GO" id="GO:0005576">
    <property type="term" value="C:extracellular region"/>
    <property type="evidence" value="ECO:0007669"/>
    <property type="project" value="UniProtKB-SubCell"/>
</dbReference>
<dbReference type="GO" id="GO:0006508">
    <property type="term" value="P:proteolysis"/>
    <property type="evidence" value="ECO:0007669"/>
    <property type="project" value="InterPro"/>
</dbReference>
<dbReference type="AlphaFoldDB" id="A0AAD4VHU8"/>
<reference evidence="6 7" key="1">
    <citation type="journal article" date="2022" name="G3 (Bethesda)">
        <title>Whole-genome sequence and methylome profiling of the almond [Prunus dulcis (Mill.) D.A. Webb] cultivar 'Nonpareil'.</title>
        <authorList>
            <person name="D'Amico-Willman K.M."/>
            <person name="Ouma W.Z."/>
            <person name="Meulia T."/>
            <person name="Sideli G.M."/>
            <person name="Gradziel T.M."/>
            <person name="Fresnedo-Ramirez J."/>
        </authorList>
    </citation>
    <scope>NUCLEOTIDE SEQUENCE [LARGE SCALE GENOMIC DNA]</scope>
    <source>
        <strain evidence="6">Clone GOH B32 T37-40</strain>
    </source>
</reference>
<comment type="subcellular location">
    <subcellularLocation>
        <location evidence="1">Secreted</location>
    </subcellularLocation>
</comment>
<comment type="similarity">
    <text evidence="2 4">Belongs to the peptidase S8 family.</text>
</comment>
<evidence type="ECO:0000313" key="6">
    <source>
        <dbReference type="EMBL" id="KAI5324241.1"/>
    </source>
</evidence>
<name>A0AAD4VHU8_PRUDU</name>
<evidence type="ECO:0000259" key="5">
    <source>
        <dbReference type="Pfam" id="PF00082"/>
    </source>
</evidence>
<protein>
    <recommendedName>
        <fullName evidence="5">Peptidase S8/S53 domain-containing protein</fullName>
    </recommendedName>
</protein>
<evidence type="ECO:0000256" key="1">
    <source>
        <dbReference type="ARBA" id="ARBA00004613"/>
    </source>
</evidence>
<keyword evidence="7" id="KW-1185">Reference proteome</keyword>
<gene>
    <name evidence="6" type="ORF">L3X38_033314</name>
</gene>
<dbReference type="InterPro" id="IPR000209">
    <property type="entry name" value="Peptidase_S8/S53_dom"/>
</dbReference>
<dbReference type="SUPFAM" id="SSF52743">
    <property type="entry name" value="Subtilisin-like"/>
    <property type="match status" value="1"/>
</dbReference>
<evidence type="ECO:0000313" key="7">
    <source>
        <dbReference type="Proteomes" id="UP001054821"/>
    </source>
</evidence>
<dbReference type="EMBL" id="JAJFAZ020000006">
    <property type="protein sequence ID" value="KAI5324241.1"/>
    <property type="molecule type" value="Genomic_DNA"/>
</dbReference>
<organism evidence="6 7">
    <name type="scientific">Prunus dulcis</name>
    <name type="common">Almond</name>
    <name type="synonym">Amygdalus dulcis</name>
    <dbReference type="NCBI Taxonomy" id="3755"/>
    <lineage>
        <taxon>Eukaryota</taxon>
        <taxon>Viridiplantae</taxon>
        <taxon>Streptophyta</taxon>
        <taxon>Embryophyta</taxon>
        <taxon>Tracheophyta</taxon>
        <taxon>Spermatophyta</taxon>
        <taxon>Magnoliopsida</taxon>
        <taxon>eudicotyledons</taxon>
        <taxon>Gunneridae</taxon>
        <taxon>Pentapetalae</taxon>
        <taxon>rosids</taxon>
        <taxon>fabids</taxon>
        <taxon>Rosales</taxon>
        <taxon>Rosaceae</taxon>
        <taxon>Amygdaloideae</taxon>
        <taxon>Amygdaleae</taxon>
        <taxon>Prunus</taxon>
    </lineage>
</organism>
<dbReference type="GO" id="GO:0004252">
    <property type="term" value="F:serine-type endopeptidase activity"/>
    <property type="evidence" value="ECO:0007669"/>
    <property type="project" value="InterPro"/>
</dbReference>
<dbReference type="Proteomes" id="UP001054821">
    <property type="component" value="Chromosome 6"/>
</dbReference>
<feature type="domain" description="Peptidase S8/S53" evidence="5">
    <location>
        <begin position="3"/>
        <end position="78"/>
    </location>
</feature>
<dbReference type="Pfam" id="PF00082">
    <property type="entry name" value="Peptidase_S8"/>
    <property type="match status" value="1"/>
</dbReference>
<evidence type="ECO:0000256" key="3">
    <source>
        <dbReference type="ARBA" id="ARBA00022729"/>
    </source>
</evidence>
<accession>A0AAD4VHU8</accession>
<dbReference type="InterPro" id="IPR036852">
    <property type="entry name" value="Peptidase_S8/S53_dom_sf"/>
</dbReference>
<comment type="caution">
    <text evidence="6">The sequence shown here is derived from an EMBL/GenBank/DDBJ whole genome shotgun (WGS) entry which is preliminary data.</text>
</comment>
<dbReference type="Gene3D" id="3.40.50.200">
    <property type="entry name" value="Peptidase S8/S53 domain"/>
    <property type="match status" value="1"/>
</dbReference>
<sequence>MVMKSSSRGPSYGFASIVKPDIMAPGSLISGAWNPNISVARIRSNMSLYSDYNILSETSPVTAHVAGVTALLKAAHPN</sequence>
<evidence type="ECO:0000256" key="2">
    <source>
        <dbReference type="ARBA" id="ARBA00011073"/>
    </source>
</evidence>